<evidence type="ECO:0000256" key="5">
    <source>
        <dbReference type="ARBA" id="ARBA00022679"/>
    </source>
</evidence>
<dbReference type="PANTHER" id="PTHR42873">
    <property type="entry name" value="RIBOSOMAL RNA LARGE SUBUNIT METHYLTRANSFERASE"/>
    <property type="match status" value="1"/>
</dbReference>
<reference evidence="10 11" key="1">
    <citation type="submission" date="2011-09" db="EMBL/GenBank/DDBJ databases">
        <title>Complete sequence of chromosome of Thioflavicoccus mobilis 8321.</title>
        <authorList>
            <consortium name="US DOE Joint Genome Institute"/>
            <person name="Lucas S."/>
            <person name="Han J."/>
            <person name="Lapidus A."/>
            <person name="Cheng J.-F."/>
            <person name="Goodwin L."/>
            <person name="Pitluck S."/>
            <person name="Peters L."/>
            <person name="Ovchinnikova G."/>
            <person name="Lu M."/>
            <person name="Detter J.C."/>
            <person name="Han C."/>
            <person name="Tapia R."/>
            <person name="Land M."/>
            <person name="Hauser L."/>
            <person name="Kyrpides N."/>
            <person name="Ivanova N."/>
            <person name="Pagani I."/>
            <person name="Vogl K."/>
            <person name="Liu Z."/>
            <person name="Imhoff J."/>
            <person name="Thiel V."/>
            <person name="Frigaard N.-U."/>
            <person name="Bryant D."/>
            <person name="Woyke T."/>
        </authorList>
    </citation>
    <scope>NUCLEOTIDE SEQUENCE [LARGE SCALE GENOMIC DNA]</scope>
    <source>
        <strain evidence="10 11">8321</strain>
    </source>
</reference>
<keyword evidence="6" id="KW-0949">S-adenosyl-L-methionine</keyword>
<dbReference type="SUPFAM" id="SSF88697">
    <property type="entry name" value="PUA domain-like"/>
    <property type="match status" value="1"/>
</dbReference>
<dbReference type="PATRIC" id="fig|765912.4.peg.1859"/>
<evidence type="ECO:0000259" key="8">
    <source>
        <dbReference type="Pfam" id="PF10672"/>
    </source>
</evidence>
<dbReference type="Gene3D" id="3.30.750.80">
    <property type="entry name" value="RNA methyltransferase domain (HRMD) like"/>
    <property type="match status" value="1"/>
</dbReference>
<sequence length="397" mass="43873">MTIAALRLLKDQERRLLAGHCWVYSNEVDTRATPLKGLEPGQTVALFGHGGRWLGYAHANPHSLICARLISRDRARPPGSALWAERLRLALDLRSRLYEAPFYRLVFGESDGLPGLVVDRYGDLLAVQLTSAGMERERAALLTALEQLVRPSTIVLRNDVAVRELEGLPQAVETVLGTAPDLLELTEFGTRFLVSPLTGQKTGWFYDQAENRTRLSRFGIAGRVLDVFSYVGAWGVSAAVRGADQVTCVDSSAAALERLMENARRNQVADRVRPVAGDGFEVLRELRDADERFDLVILDPPAFVKRRKDLREGAQAYQRLNRLGLEVLSPGGLLVTSSCSFHMDRDAFLGAVQQAARRAGYQLQLLEAGQQGPDHPVHPAIAETAYLKTFFFRALAS</sequence>
<dbReference type="GO" id="GO:0032259">
    <property type="term" value="P:methylation"/>
    <property type="evidence" value="ECO:0007669"/>
    <property type="project" value="UniProtKB-KW"/>
</dbReference>
<feature type="domain" description="RlmI-like PUA" evidence="9">
    <location>
        <begin position="6"/>
        <end position="72"/>
    </location>
</feature>
<comment type="similarity">
    <text evidence="7">Belongs to the methyltransferase superfamily. RlmI family.</text>
</comment>
<dbReference type="SUPFAM" id="SSF53335">
    <property type="entry name" value="S-adenosyl-L-methionine-dependent methyltransferases"/>
    <property type="match status" value="1"/>
</dbReference>
<evidence type="ECO:0000256" key="2">
    <source>
        <dbReference type="ARBA" id="ARBA00022490"/>
    </source>
</evidence>
<dbReference type="GO" id="GO:0003723">
    <property type="term" value="F:RNA binding"/>
    <property type="evidence" value="ECO:0007669"/>
    <property type="project" value="InterPro"/>
</dbReference>
<evidence type="ECO:0000256" key="3">
    <source>
        <dbReference type="ARBA" id="ARBA00022552"/>
    </source>
</evidence>
<gene>
    <name evidence="10" type="ORF">Thimo_1896</name>
</gene>
<evidence type="ECO:0000256" key="6">
    <source>
        <dbReference type="ARBA" id="ARBA00022691"/>
    </source>
</evidence>
<evidence type="ECO:0000259" key="9">
    <source>
        <dbReference type="Pfam" id="PF17785"/>
    </source>
</evidence>
<dbReference type="STRING" id="765912.Thimo_1896"/>
<protein>
    <submittedName>
        <fullName evidence="10">Putative SAM-dependent methyltransferase</fullName>
    </submittedName>
</protein>
<dbReference type="CDD" id="cd02440">
    <property type="entry name" value="AdoMet_MTases"/>
    <property type="match status" value="1"/>
</dbReference>
<dbReference type="InterPro" id="IPR019614">
    <property type="entry name" value="SAM-dep_methyl-trfase"/>
</dbReference>
<keyword evidence="2" id="KW-0963">Cytoplasm</keyword>
<dbReference type="RefSeq" id="WP_015280803.1">
    <property type="nucleotide sequence ID" value="NC_019940.1"/>
</dbReference>
<evidence type="ECO:0000256" key="4">
    <source>
        <dbReference type="ARBA" id="ARBA00022603"/>
    </source>
</evidence>
<dbReference type="OrthoDB" id="9805492at2"/>
<name>L0GXW1_9GAMM</name>
<keyword evidence="5 10" id="KW-0808">Transferase</keyword>
<dbReference type="CDD" id="cd11572">
    <property type="entry name" value="RlmI_M_like"/>
    <property type="match status" value="1"/>
</dbReference>
<dbReference type="Pfam" id="PF17785">
    <property type="entry name" value="PUA_3"/>
    <property type="match status" value="1"/>
</dbReference>
<dbReference type="eggNOG" id="COG1092">
    <property type="taxonomic scope" value="Bacteria"/>
</dbReference>
<dbReference type="Pfam" id="PF10672">
    <property type="entry name" value="Methyltrans_SAM"/>
    <property type="match status" value="1"/>
</dbReference>
<dbReference type="GO" id="GO:0008168">
    <property type="term" value="F:methyltransferase activity"/>
    <property type="evidence" value="ECO:0007669"/>
    <property type="project" value="UniProtKB-KW"/>
</dbReference>
<dbReference type="HOGENOM" id="CLU_014042_0_0_6"/>
<dbReference type="InterPro" id="IPR036974">
    <property type="entry name" value="PUA_sf"/>
</dbReference>
<proteinExistence type="inferred from homology"/>
<dbReference type="InterPro" id="IPR029063">
    <property type="entry name" value="SAM-dependent_MTases_sf"/>
</dbReference>
<evidence type="ECO:0000256" key="1">
    <source>
        <dbReference type="ARBA" id="ARBA00004496"/>
    </source>
</evidence>
<comment type="subcellular location">
    <subcellularLocation>
        <location evidence="1">Cytoplasm</location>
    </subcellularLocation>
</comment>
<dbReference type="GO" id="GO:0005737">
    <property type="term" value="C:cytoplasm"/>
    <property type="evidence" value="ECO:0007669"/>
    <property type="project" value="UniProtKB-SubCell"/>
</dbReference>
<dbReference type="GO" id="GO:0006364">
    <property type="term" value="P:rRNA processing"/>
    <property type="evidence" value="ECO:0007669"/>
    <property type="project" value="UniProtKB-KW"/>
</dbReference>
<dbReference type="EMBL" id="CP003051">
    <property type="protein sequence ID" value="AGA90662.1"/>
    <property type="molecule type" value="Genomic_DNA"/>
</dbReference>
<dbReference type="KEGG" id="tmb:Thimo_1896"/>
<evidence type="ECO:0000256" key="7">
    <source>
        <dbReference type="ARBA" id="ARBA00038091"/>
    </source>
</evidence>
<keyword evidence="4 10" id="KW-0489">Methyltransferase</keyword>
<feature type="domain" description="S-adenosylmethionine-dependent methyltransferase" evidence="8">
    <location>
        <begin position="116"/>
        <end position="393"/>
    </location>
</feature>
<dbReference type="AlphaFoldDB" id="L0GXW1"/>
<dbReference type="InterPro" id="IPR041532">
    <property type="entry name" value="RlmI-like_PUA"/>
</dbReference>
<dbReference type="InterPro" id="IPR015947">
    <property type="entry name" value="PUA-like_sf"/>
</dbReference>
<evidence type="ECO:0000313" key="10">
    <source>
        <dbReference type="EMBL" id="AGA90662.1"/>
    </source>
</evidence>
<evidence type="ECO:0000313" key="11">
    <source>
        <dbReference type="Proteomes" id="UP000010816"/>
    </source>
</evidence>
<organism evidence="10 11">
    <name type="scientific">Thioflavicoccus mobilis 8321</name>
    <dbReference type="NCBI Taxonomy" id="765912"/>
    <lineage>
        <taxon>Bacteria</taxon>
        <taxon>Pseudomonadati</taxon>
        <taxon>Pseudomonadota</taxon>
        <taxon>Gammaproteobacteria</taxon>
        <taxon>Chromatiales</taxon>
        <taxon>Chromatiaceae</taxon>
        <taxon>Thioflavicoccus</taxon>
    </lineage>
</organism>
<keyword evidence="3" id="KW-0698">rRNA processing</keyword>
<dbReference type="PANTHER" id="PTHR42873:SF1">
    <property type="entry name" value="S-ADENOSYLMETHIONINE-DEPENDENT METHYLTRANSFERASE DOMAIN-CONTAINING PROTEIN"/>
    <property type="match status" value="1"/>
</dbReference>
<dbReference type="Gene3D" id="3.40.50.150">
    <property type="entry name" value="Vaccinia Virus protein VP39"/>
    <property type="match status" value="1"/>
</dbReference>
<keyword evidence="11" id="KW-1185">Reference proteome</keyword>
<dbReference type="CDD" id="cd21153">
    <property type="entry name" value="PUA_RlmI"/>
    <property type="match status" value="1"/>
</dbReference>
<dbReference type="Gene3D" id="2.30.130.10">
    <property type="entry name" value="PUA domain"/>
    <property type="match status" value="1"/>
</dbReference>
<accession>L0GXW1</accession>
<dbReference type="Proteomes" id="UP000010816">
    <property type="component" value="Chromosome"/>
</dbReference>